<dbReference type="PANTHER" id="PTHR46656:SF3">
    <property type="entry name" value="PUTATIVE-RELATED"/>
    <property type="match status" value="1"/>
</dbReference>
<evidence type="ECO:0000313" key="1">
    <source>
        <dbReference type="EMBL" id="MEA5583322.1"/>
    </source>
</evidence>
<name>A0ABU5UII4_9CYAN</name>
<keyword evidence="1" id="KW-0328">Glycosyltransferase</keyword>
<dbReference type="SUPFAM" id="SSF53756">
    <property type="entry name" value="UDP-Glycosyltransferase/glycogen phosphorylase"/>
    <property type="match status" value="1"/>
</dbReference>
<reference evidence="1 2" key="1">
    <citation type="submission" date="2023-12" db="EMBL/GenBank/DDBJ databases">
        <title>Baltic Sea Cyanobacteria.</title>
        <authorList>
            <person name="Delbaje E."/>
            <person name="Fewer D.P."/>
            <person name="Shishido T.K."/>
        </authorList>
    </citation>
    <scope>NUCLEOTIDE SEQUENCE [LARGE SCALE GENOMIC DNA]</scope>
    <source>
        <strain evidence="1 2">UHCC-0300</strain>
    </source>
</reference>
<accession>A0ABU5UII4</accession>
<dbReference type="Proteomes" id="UP001302120">
    <property type="component" value="Unassembled WGS sequence"/>
</dbReference>
<dbReference type="PANTHER" id="PTHR46656">
    <property type="entry name" value="PUTATIVE-RELATED"/>
    <property type="match status" value="1"/>
</dbReference>
<sequence>MNIGIVTMWFERGAGYVSRQYRQIFSLNHNVFIYARAGEYPKGDPIWDDASVTWGKISNLPVPTAIDQKDFETWIKHKNIDVVFFNEQQWWEPLSWCLNLGLKTGAYVDYYTEETIPFFTAYDFLICNTKRHYAAFSWHPQAFYVPWGTNTSIFKPQNFEPSNADKITFFHSCGYSPKRKGTDFVIGAFKNTTKPAKLIIHSQVDLIKALPEQSQVIQELKDQGSLECIEKTVTAPGLYHLGDVYVGPSRLEGLGLPMIEAQACGLPLVTCDNPPMNEFVIQGVSYAAKIDRLWSRNDGYYWPQCSPNIQNLTEILDFYAGEFSNIHKWKRDARRYAEDNFNWMDRAAQIDFILNETKIDNARKNQAVKQVVNFERARQGIIYRFARKYPLIWQLYQQIKN</sequence>
<evidence type="ECO:0000313" key="2">
    <source>
        <dbReference type="Proteomes" id="UP001302120"/>
    </source>
</evidence>
<dbReference type="EC" id="2.4.-.-" evidence="1"/>
<dbReference type="GO" id="GO:0016757">
    <property type="term" value="F:glycosyltransferase activity"/>
    <property type="evidence" value="ECO:0007669"/>
    <property type="project" value="UniProtKB-KW"/>
</dbReference>
<comment type="caution">
    <text evidence="1">The sequence shown here is derived from an EMBL/GenBank/DDBJ whole genome shotgun (WGS) entry which is preliminary data.</text>
</comment>
<dbReference type="RefSeq" id="WP_323197622.1">
    <property type="nucleotide sequence ID" value="NZ_JAYGHG010000040.1"/>
</dbReference>
<dbReference type="Pfam" id="PF13692">
    <property type="entry name" value="Glyco_trans_1_4"/>
    <property type="match status" value="1"/>
</dbReference>
<keyword evidence="2" id="KW-1185">Reference proteome</keyword>
<protein>
    <submittedName>
        <fullName evidence="1">Glycosyltransferase</fullName>
        <ecNumber evidence="1">2.4.-.-</ecNumber>
    </submittedName>
</protein>
<organism evidence="1 2">
    <name type="scientific">Nodularia harveyana UHCC-0300</name>
    <dbReference type="NCBI Taxonomy" id="2974287"/>
    <lineage>
        <taxon>Bacteria</taxon>
        <taxon>Bacillati</taxon>
        <taxon>Cyanobacteriota</taxon>
        <taxon>Cyanophyceae</taxon>
        <taxon>Nostocales</taxon>
        <taxon>Nodulariaceae</taxon>
        <taxon>Nodularia</taxon>
    </lineage>
</organism>
<gene>
    <name evidence="1" type="ORF">VB620_18495</name>
</gene>
<proteinExistence type="predicted"/>
<keyword evidence="1" id="KW-0808">Transferase</keyword>
<dbReference type="Gene3D" id="3.40.50.2000">
    <property type="entry name" value="Glycogen Phosphorylase B"/>
    <property type="match status" value="1"/>
</dbReference>
<dbReference type="EMBL" id="JAYGHG010000040">
    <property type="protein sequence ID" value="MEA5583322.1"/>
    <property type="molecule type" value="Genomic_DNA"/>
</dbReference>